<name>A0A921I145_9FIRM</name>
<dbReference type="GO" id="GO:0005975">
    <property type="term" value="P:carbohydrate metabolic process"/>
    <property type="evidence" value="ECO:0007669"/>
    <property type="project" value="InterPro"/>
</dbReference>
<dbReference type="Gene3D" id="2.60.40.10">
    <property type="entry name" value="Immunoglobulins"/>
    <property type="match status" value="1"/>
</dbReference>
<dbReference type="Gene3D" id="2.60.40.1180">
    <property type="entry name" value="Golgi alpha-mannosidase II"/>
    <property type="match status" value="1"/>
</dbReference>
<dbReference type="SUPFAM" id="SSF51011">
    <property type="entry name" value="Glycosyl hydrolase domain"/>
    <property type="match status" value="1"/>
</dbReference>
<sequence length="564" mass="64160">MTKKEGRPTPLGAEVKREQVNFAVEAPQGKTCELLLYRKGEPEPAFCFDMPYREDTGDVRFLALADFPAQEYEYNYRIGEEIFVDPYARKLAGTEKFHDICDARDCQVRGVLYVDDYDWEGDRRPRIPMHRVVAYSLHVRGFTKHTSSRVKHKGTFAGLVEKIPYMLELGINQIHCMPVYEFAPSPKYVNYWGYGPGYYFAPKAAYAAADPVTELKDMVKACHKAGIEVILEMPFEGTTPRIYMEACLRHYMLEYHVDGFILNPDVTPVDGVYRDPMLQGMKLLKHQTGFQNVMRRFLKGDEGMVGDVIYWLRRQAGAEGYYNYIANQNGFTLNDLVSYDAKHNEANGENNQDGPDYNYSWNCGAEGPSRKKAVVALREGQRRNAFFLVLLAQGTPCILAGDEFGNTQKGNNNAYCQDNPTGWLDWSRLEREKKLFAFVKDLIALRKAHPVLAQEKELLGMDQISCGVPDVSYHGACAWQTPSEVSSRQLGVYYCGKMAEDEDCFVAYNMHWLEHGFALPALPKGKKWYLAADTKEGILPETVLLDSQREAVLKDRTIAVFIGR</sequence>
<feature type="domain" description="Glycosyl hydrolase family 13 catalytic" evidence="2">
    <location>
        <begin position="136"/>
        <end position="446"/>
    </location>
</feature>
<evidence type="ECO:0000313" key="4">
    <source>
        <dbReference type="Proteomes" id="UP000769156"/>
    </source>
</evidence>
<dbReference type="PANTHER" id="PTHR43002">
    <property type="entry name" value="GLYCOGEN DEBRANCHING ENZYME"/>
    <property type="match status" value="1"/>
</dbReference>
<dbReference type="AlphaFoldDB" id="A0A921I145"/>
<reference evidence="3" key="1">
    <citation type="journal article" date="2021" name="PeerJ">
        <title>Extensive microbial diversity within the chicken gut microbiome revealed by metagenomics and culture.</title>
        <authorList>
            <person name="Gilroy R."/>
            <person name="Ravi A."/>
            <person name="Getino M."/>
            <person name="Pursley I."/>
            <person name="Horton D.L."/>
            <person name="Alikhan N.F."/>
            <person name="Baker D."/>
            <person name="Gharbi K."/>
            <person name="Hall N."/>
            <person name="Watson M."/>
            <person name="Adriaenssens E.M."/>
            <person name="Foster-Nyarko E."/>
            <person name="Jarju S."/>
            <person name="Secka A."/>
            <person name="Antonio M."/>
            <person name="Oren A."/>
            <person name="Chaudhuri R.R."/>
            <person name="La Ragione R."/>
            <person name="Hildebrand F."/>
            <person name="Pallen M.J."/>
        </authorList>
    </citation>
    <scope>NUCLEOTIDE SEQUENCE</scope>
    <source>
        <strain evidence="3">ChiSjej5B23-16112</strain>
    </source>
</reference>
<reference evidence="3" key="2">
    <citation type="submission" date="2021-09" db="EMBL/GenBank/DDBJ databases">
        <authorList>
            <person name="Gilroy R."/>
        </authorList>
    </citation>
    <scope>NUCLEOTIDE SEQUENCE</scope>
    <source>
        <strain evidence="3">ChiSjej5B23-16112</strain>
    </source>
</reference>
<dbReference type="Gene3D" id="3.20.20.80">
    <property type="entry name" value="Glycosidases"/>
    <property type="match status" value="2"/>
</dbReference>
<dbReference type="Pfam" id="PF00128">
    <property type="entry name" value="Alpha-amylase"/>
    <property type="match status" value="1"/>
</dbReference>
<dbReference type="SUPFAM" id="SSF51445">
    <property type="entry name" value="(Trans)glycosidases"/>
    <property type="match status" value="1"/>
</dbReference>
<evidence type="ECO:0000313" key="3">
    <source>
        <dbReference type="EMBL" id="HJF94561.1"/>
    </source>
</evidence>
<protein>
    <submittedName>
        <fullName evidence="3">Glycogen debranching protein</fullName>
    </submittedName>
</protein>
<dbReference type="SUPFAM" id="SSF81296">
    <property type="entry name" value="E set domains"/>
    <property type="match status" value="1"/>
</dbReference>
<dbReference type="CDD" id="cd11234">
    <property type="entry name" value="E_set_GDE_N"/>
    <property type="match status" value="1"/>
</dbReference>
<dbReference type="EMBL" id="DYVY01000114">
    <property type="protein sequence ID" value="HJF94561.1"/>
    <property type="molecule type" value="Genomic_DNA"/>
</dbReference>
<dbReference type="InterPro" id="IPR006047">
    <property type="entry name" value="GH13_cat_dom"/>
</dbReference>
<evidence type="ECO:0000256" key="1">
    <source>
        <dbReference type="ARBA" id="ARBA00008061"/>
    </source>
</evidence>
<dbReference type="InterPro" id="IPR014756">
    <property type="entry name" value="Ig_E-set"/>
</dbReference>
<comment type="caution">
    <text evidence="3">The sequence shown here is derived from an EMBL/GenBank/DDBJ whole genome shotgun (WGS) entry which is preliminary data.</text>
</comment>
<dbReference type="Pfam" id="PF02922">
    <property type="entry name" value="CBM_48"/>
    <property type="match status" value="1"/>
</dbReference>
<accession>A0A921I145</accession>
<dbReference type="Proteomes" id="UP000769156">
    <property type="component" value="Unassembled WGS sequence"/>
</dbReference>
<dbReference type="InterPro" id="IPR013783">
    <property type="entry name" value="Ig-like_fold"/>
</dbReference>
<evidence type="ECO:0000259" key="2">
    <source>
        <dbReference type="SMART" id="SM00642"/>
    </source>
</evidence>
<dbReference type="InterPro" id="IPR004193">
    <property type="entry name" value="Glyco_hydro_13_N"/>
</dbReference>
<dbReference type="InterPro" id="IPR013780">
    <property type="entry name" value="Glyco_hydro_b"/>
</dbReference>
<gene>
    <name evidence="3" type="ORF">K8V82_07195</name>
</gene>
<dbReference type="InterPro" id="IPR017853">
    <property type="entry name" value="GH"/>
</dbReference>
<dbReference type="SMART" id="SM00642">
    <property type="entry name" value="Aamy"/>
    <property type="match status" value="1"/>
</dbReference>
<organism evidence="3 4">
    <name type="scientific">Lachnoclostridium phocaeense</name>
    <dbReference type="NCBI Taxonomy" id="1871021"/>
    <lineage>
        <taxon>Bacteria</taxon>
        <taxon>Bacillati</taxon>
        <taxon>Bacillota</taxon>
        <taxon>Clostridia</taxon>
        <taxon>Lachnospirales</taxon>
        <taxon>Lachnospiraceae</taxon>
    </lineage>
</organism>
<dbReference type="GO" id="GO:0004553">
    <property type="term" value="F:hydrolase activity, hydrolyzing O-glycosyl compounds"/>
    <property type="evidence" value="ECO:0007669"/>
    <property type="project" value="InterPro"/>
</dbReference>
<comment type="similarity">
    <text evidence="1">Belongs to the glycosyl hydrolase 13 family.</text>
</comment>
<proteinExistence type="inferred from homology"/>